<gene>
    <name evidence="2" type="ORF">BJ963_002194</name>
</gene>
<dbReference type="Pfam" id="PF07883">
    <property type="entry name" value="Cupin_2"/>
    <property type="match status" value="1"/>
</dbReference>
<name>A0A852T176_9MICO</name>
<dbReference type="InterPro" id="IPR014710">
    <property type="entry name" value="RmlC-like_jellyroll"/>
</dbReference>
<dbReference type="Proteomes" id="UP000589620">
    <property type="component" value="Unassembled WGS sequence"/>
</dbReference>
<dbReference type="RefSeq" id="WP_179456609.1">
    <property type="nucleotide sequence ID" value="NZ_BAAAPX010000001.1"/>
</dbReference>
<evidence type="ECO:0000313" key="2">
    <source>
        <dbReference type="EMBL" id="NYD74675.1"/>
    </source>
</evidence>
<feature type="domain" description="Cupin type-2" evidence="1">
    <location>
        <begin position="39"/>
        <end position="96"/>
    </location>
</feature>
<dbReference type="GO" id="GO:0016853">
    <property type="term" value="F:isomerase activity"/>
    <property type="evidence" value="ECO:0007669"/>
    <property type="project" value="UniProtKB-KW"/>
</dbReference>
<evidence type="ECO:0000259" key="1">
    <source>
        <dbReference type="Pfam" id="PF07883"/>
    </source>
</evidence>
<dbReference type="AlphaFoldDB" id="A0A852T176"/>
<keyword evidence="3" id="KW-1185">Reference proteome</keyword>
<dbReference type="CDD" id="cd02226">
    <property type="entry name" value="cupin_YdbB-like"/>
    <property type="match status" value="1"/>
</dbReference>
<dbReference type="PANTHER" id="PTHR36114:SF1">
    <property type="entry name" value="16.7 KDA PROTEIN IN WHIE LOCUS"/>
    <property type="match status" value="1"/>
</dbReference>
<dbReference type="SUPFAM" id="SSF51182">
    <property type="entry name" value="RmlC-like cupins"/>
    <property type="match status" value="1"/>
</dbReference>
<evidence type="ECO:0000313" key="3">
    <source>
        <dbReference type="Proteomes" id="UP000589620"/>
    </source>
</evidence>
<sequence length="123" mass="13843">MNQVHNLDAAFALIPEPWQPHRLASVNDYDVKVARLRGEFVWHAHPETDELFLVIEGRLTIQLRDGDVELGPRDVFVVPRGVEHCPKADEDALVVMVEPQGTVNTGDRPGERTAELRELADEV</sequence>
<dbReference type="EMBL" id="JACCBJ010000001">
    <property type="protein sequence ID" value="NYD74675.1"/>
    <property type="molecule type" value="Genomic_DNA"/>
</dbReference>
<dbReference type="InterPro" id="IPR011051">
    <property type="entry name" value="RmlC_Cupin_sf"/>
</dbReference>
<dbReference type="Gene3D" id="2.60.120.10">
    <property type="entry name" value="Jelly Rolls"/>
    <property type="match status" value="1"/>
</dbReference>
<dbReference type="InterPro" id="IPR013096">
    <property type="entry name" value="Cupin_2"/>
</dbReference>
<accession>A0A852T176</accession>
<comment type="caution">
    <text evidence="2">The sequence shown here is derived from an EMBL/GenBank/DDBJ whole genome shotgun (WGS) entry which is preliminary data.</text>
</comment>
<keyword evidence="2" id="KW-0413">Isomerase</keyword>
<dbReference type="InterPro" id="IPR052044">
    <property type="entry name" value="PKS_Associated_Protein"/>
</dbReference>
<reference evidence="2 3" key="1">
    <citation type="submission" date="2020-07" db="EMBL/GenBank/DDBJ databases">
        <title>Sequencing the genomes of 1000 actinobacteria strains.</title>
        <authorList>
            <person name="Klenk H.-P."/>
        </authorList>
    </citation>
    <scope>NUCLEOTIDE SEQUENCE [LARGE SCALE GENOMIC DNA]</scope>
    <source>
        <strain evidence="2 3">DSM 23871</strain>
    </source>
</reference>
<proteinExistence type="predicted"/>
<dbReference type="PANTHER" id="PTHR36114">
    <property type="entry name" value="16.7 KDA PROTEIN IN WHIE LOCUS"/>
    <property type="match status" value="1"/>
</dbReference>
<organism evidence="2 3">
    <name type="scientific">Leifsonia soli</name>
    <dbReference type="NCBI Taxonomy" id="582665"/>
    <lineage>
        <taxon>Bacteria</taxon>
        <taxon>Bacillati</taxon>
        <taxon>Actinomycetota</taxon>
        <taxon>Actinomycetes</taxon>
        <taxon>Micrococcales</taxon>
        <taxon>Microbacteriaceae</taxon>
        <taxon>Leifsonia</taxon>
    </lineage>
</organism>
<protein>
    <submittedName>
        <fullName evidence="2">Mannose-6-phosphate isomerase-like protein (Cupin superfamily)</fullName>
    </submittedName>
</protein>